<dbReference type="RefSeq" id="WP_070009191.1">
    <property type="nucleotide sequence ID" value="NZ_LJGS01000036.1"/>
</dbReference>
<evidence type="ECO:0000259" key="2">
    <source>
        <dbReference type="SMART" id="SM00943"/>
    </source>
</evidence>
<dbReference type="EMBL" id="LJGT01000038">
    <property type="protein sequence ID" value="OEU90334.1"/>
    <property type="molecule type" value="Genomic_DNA"/>
</dbReference>
<keyword evidence="4" id="KW-1185">Reference proteome</keyword>
<dbReference type="AlphaFoldDB" id="A0A1E7JQ15"/>
<dbReference type="SMART" id="SM00943">
    <property type="entry name" value="Prim-Pol"/>
    <property type="match status" value="1"/>
</dbReference>
<feature type="domain" description="DNA primase/polymerase bifunctional N-terminal" evidence="2">
    <location>
        <begin position="19"/>
        <end position="219"/>
    </location>
</feature>
<feature type="region of interest" description="Disordered" evidence="1">
    <location>
        <begin position="201"/>
        <end position="234"/>
    </location>
</feature>
<accession>A0A1E7JQ15</accession>
<dbReference type="Pfam" id="PF09250">
    <property type="entry name" value="Prim-Pol"/>
    <property type="match status" value="1"/>
</dbReference>
<evidence type="ECO:0000313" key="3">
    <source>
        <dbReference type="EMBL" id="OEU90334.1"/>
    </source>
</evidence>
<dbReference type="STRING" id="933944.AN215_12605"/>
<dbReference type="OrthoDB" id="3691293at2"/>
<feature type="compositionally biased region" description="Basic residues" evidence="1">
    <location>
        <begin position="215"/>
        <end position="228"/>
    </location>
</feature>
<evidence type="ECO:0000256" key="1">
    <source>
        <dbReference type="SAM" id="MobiDB-lite"/>
    </source>
</evidence>
<name>A0A1E7JQ15_9ACTN</name>
<reference evidence="3 4" key="1">
    <citation type="journal article" date="2016" name="Front. Microbiol.">
        <title>Comparative Genomics Analysis of Streptomyces Species Reveals Their Adaptation to the Marine Environment and Their Diversity at the Genomic Level.</title>
        <authorList>
            <person name="Tian X."/>
            <person name="Zhang Z."/>
            <person name="Yang T."/>
            <person name="Chen M."/>
            <person name="Li J."/>
            <person name="Chen F."/>
            <person name="Yang J."/>
            <person name="Li W."/>
            <person name="Zhang B."/>
            <person name="Zhang Z."/>
            <person name="Wu J."/>
            <person name="Zhang C."/>
            <person name="Long L."/>
            <person name="Xiao J."/>
        </authorList>
    </citation>
    <scope>NUCLEOTIDE SEQUENCE [LARGE SCALE GENOMIC DNA]</scope>
    <source>
        <strain evidence="3 4">SCSIO 10390</strain>
    </source>
</reference>
<dbReference type="InterPro" id="IPR015330">
    <property type="entry name" value="DNA_primase/pol_bifunc_N"/>
</dbReference>
<organism evidence="3 4">
    <name type="scientific">Streptomyces abyssalis</name>
    <dbReference type="NCBI Taxonomy" id="933944"/>
    <lineage>
        <taxon>Bacteria</taxon>
        <taxon>Bacillati</taxon>
        <taxon>Actinomycetota</taxon>
        <taxon>Actinomycetes</taxon>
        <taxon>Kitasatosporales</taxon>
        <taxon>Streptomycetaceae</taxon>
        <taxon>Streptomyces</taxon>
    </lineage>
</organism>
<proteinExistence type="predicted"/>
<feature type="compositionally biased region" description="Low complexity" evidence="1">
    <location>
        <begin position="38"/>
        <end position="58"/>
    </location>
</feature>
<dbReference type="PATRIC" id="fig|933944.5.peg.5575"/>
<sequence>MREILGRRRMNRSSLRNAALHCATRWEWPVLPGATLTPPSSASSPSSGSSGSSAHPAGQPLSAVCSCPDAECVVPGAHPFDPVLLAATTDPRMIGWWWANRPAAPLILATGGSGPSALSLPAIAGARALAEFDRRGERLGPVVATPTRFTLLVAPYGLAELGERLYAHDWVPSSLRFHGDGGYVALPPSHTGAGRVRWEREPAAADGQDGEPARRRGPFRGGSRRARRGGLTQGVPFLPRMESVLDVLVQASATAPDSGTSLTY</sequence>
<gene>
    <name evidence="3" type="ORF">AN215_12605</name>
</gene>
<dbReference type="Proteomes" id="UP000176087">
    <property type="component" value="Unassembled WGS sequence"/>
</dbReference>
<feature type="region of interest" description="Disordered" evidence="1">
    <location>
        <begin position="36"/>
        <end position="60"/>
    </location>
</feature>
<evidence type="ECO:0000313" key="4">
    <source>
        <dbReference type="Proteomes" id="UP000176087"/>
    </source>
</evidence>
<comment type="caution">
    <text evidence="3">The sequence shown here is derived from an EMBL/GenBank/DDBJ whole genome shotgun (WGS) entry which is preliminary data.</text>
</comment>
<protein>
    <submittedName>
        <fullName evidence="3">DNA primase</fullName>
    </submittedName>
</protein>